<dbReference type="InterPro" id="IPR008144">
    <property type="entry name" value="Guanylate_kin-like_dom"/>
</dbReference>
<dbReference type="GO" id="GO:0005829">
    <property type="term" value="C:cytosol"/>
    <property type="evidence" value="ECO:0007669"/>
    <property type="project" value="TreeGrafter"/>
</dbReference>
<dbReference type="STRING" id="1465756.BIV18_08700"/>
<evidence type="ECO:0000313" key="7">
    <source>
        <dbReference type="EMBL" id="OLR65582.1"/>
    </source>
</evidence>
<proteinExistence type="inferred from homology"/>
<dbReference type="Proteomes" id="UP000187166">
    <property type="component" value="Unassembled WGS sequence"/>
</dbReference>
<dbReference type="CDD" id="cd00071">
    <property type="entry name" value="GMPK"/>
    <property type="match status" value="1"/>
</dbReference>
<keyword evidence="3" id="KW-0808">Transferase</keyword>
<dbReference type="Gene3D" id="3.40.50.300">
    <property type="entry name" value="P-loop containing nucleotide triphosphate hydrolases"/>
    <property type="match status" value="1"/>
</dbReference>
<accession>A0A1U7M1M7</accession>
<dbReference type="SUPFAM" id="SSF52540">
    <property type="entry name" value="P-loop containing nucleoside triphosphate hydrolases"/>
    <property type="match status" value="1"/>
</dbReference>
<protein>
    <submittedName>
        <fullName evidence="7">Guanylate kinase</fullName>
    </submittedName>
</protein>
<evidence type="ECO:0000313" key="8">
    <source>
        <dbReference type="Proteomes" id="UP000187166"/>
    </source>
</evidence>
<sequence length="178" mass="20445">MIYLIFGHSGSGKSTLREALTKKGLNKIITYTTRTPRPGEINGVDYNFIDKSQFKKMEEKNLFIGSTCYAGNFYSTLKEDLEKNNNDLNDCVIVVDKEGIIAIKKEFKNVISIYLKCSKEILKKRMIKRCEDESVIEKRLSVLENLDEYADYIIDSDEDMDIVLSDVLKIIKIHSVVK</sequence>
<gene>
    <name evidence="7" type="ORF">BIV18_08700</name>
</gene>
<dbReference type="InterPro" id="IPR027417">
    <property type="entry name" value="P-loop_NTPase"/>
</dbReference>
<keyword evidence="4 7" id="KW-0418">Kinase</keyword>
<feature type="domain" description="Guanylate kinase-like" evidence="6">
    <location>
        <begin position="1"/>
        <end position="172"/>
    </location>
</feature>
<dbReference type="EMBL" id="MJIH01000001">
    <property type="protein sequence ID" value="OLR65582.1"/>
    <property type="molecule type" value="Genomic_DNA"/>
</dbReference>
<evidence type="ECO:0000256" key="1">
    <source>
        <dbReference type="ARBA" id="ARBA00003531"/>
    </source>
</evidence>
<dbReference type="GO" id="GO:0004385">
    <property type="term" value="F:GMP kinase activity"/>
    <property type="evidence" value="ECO:0007669"/>
    <property type="project" value="UniProtKB-EC"/>
</dbReference>
<comment type="similarity">
    <text evidence="2">Belongs to the guanylate kinase family.</text>
</comment>
<keyword evidence="8" id="KW-1185">Reference proteome</keyword>
<dbReference type="SMART" id="SM00072">
    <property type="entry name" value="GuKc"/>
    <property type="match status" value="1"/>
</dbReference>
<dbReference type="Pfam" id="PF00625">
    <property type="entry name" value="Guanylate_kin"/>
    <property type="match status" value="1"/>
</dbReference>
<dbReference type="PROSITE" id="PS50052">
    <property type="entry name" value="GUANYLATE_KINASE_2"/>
    <property type="match status" value="1"/>
</dbReference>
<evidence type="ECO:0000259" key="6">
    <source>
        <dbReference type="PROSITE" id="PS50052"/>
    </source>
</evidence>
<reference evidence="7 8" key="1">
    <citation type="journal article" date="2016" name="Appl. Environ. Microbiol.">
        <title>Function and Phylogeny of Bacterial Butyryl Coenzyme A:Acetate Transferases and Their Diversity in the Proximal Colon of Swine.</title>
        <authorList>
            <person name="Trachsel J."/>
            <person name="Bayles D.O."/>
            <person name="Looft T."/>
            <person name="Levine U.Y."/>
            <person name="Allen H.K."/>
        </authorList>
    </citation>
    <scope>NUCLEOTIDE SEQUENCE [LARGE SCALE GENOMIC DNA]</scope>
    <source>
        <strain evidence="7 8">35-6-1</strain>
    </source>
</reference>
<dbReference type="InterPro" id="IPR008145">
    <property type="entry name" value="GK/Ca_channel_bsu"/>
</dbReference>
<organism evidence="7 8">
    <name type="scientific">Peptoniphilus porci</name>
    <dbReference type="NCBI Taxonomy" id="2652280"/>
    <lineage>
        <taxon>Bacteria</taxon>
        <taxon>Bacillati</taxon>
        <taxon>Bacillota</taxon>
        <taxon>Tissierellia</taxon>
        <taxon>Tissierellales</taxon>
        <taxon>Peptoniphilaceae</taxon>
        <taxon>Peptoniphilus</taxon>
    </lineage>
</organism>
<dbReference type="PROSITE" id="PS00856">
    <property type="entry name" value="GUANYLATE_KINASE_1"/>
    <property type="match status" value="1"/>
</dbReference>
<evidence type="ECO:0000256" key="3">
    <source>
        <dbReference type="ARBA" id="ARBA00022679"/>
    </source>
</evidence>
<name>A0A1U7M1M7_9FIRM</name>
<dbReference type="PANTHER" id="PTHR23117">
    <property type="entry name" value="GUANYLATE KINASE-RELATED"/>
    <property type="match status" value="1"/>
</dbReference>
<comment type="caution">
    <text evidence="7">The sequence shown here is derived from an EMBL/GenBank/DDBJ whole genome shotgun (WGS) entry which is preliminary data.</text>
</comment>
<comment type="function">
    <text evidence="1">Essential for recycling GMP and indirectly, cGMP.</text>
</comment>
<dbReference type="InterPro" id="IPR020590">
    <property type="entry name" value="Guanylate_kinase_CS"/>
</dbReference>
<evidence type="ECO:0000256" key="5">
    <source>
        <dbReference type="ARBA" id="ARBA00048594"/>
    </source>
</evidence>
<dbReference type="AlphaFoldDB" id="A0A1U7M1M7"/>
<evidence type="ECO:0000256" key="4">
    <source>
        <dbReference type="ARBA" id="ARBA00022777"/>
    </source>
</evidence>
<comment type="catalytic activity">
    <reaction evidence="5">
        <text>GMP + ATP = GDP + ADP</text>
        <dbReference type="Rhea" id="RHEA:20780"/>
        <dbReference type="ChEBI" id="CHEBI:30616"/>
        <dbReference type="ChEBI" id="CHEBI:58115"/>
        <dbReference type="ChEBI" id="CHEBI:58189"/>
        <dbReference type="ChEBI" id="CHEBI:456216"/>
        <dbReference type="EC" id="2.7.4.8"/>
    </reaction>
</comment>
<dbReference type="PANTHER" id="PTHR23117:SF13">
    <property type="entry name" value="GUANYLATE KINASE"/>
    <property type="match status" value="1"/>
</dbReference>
<evidence type="ECO:0000256" key="2">
    <source>
        <dbReference type="ARBA" id="ARBA00005790"/>
    </source>
</evidence>